<feature type="non-terminal residue" evidence="2">
    <location>
        <position position="98"/>
    </location>
</feature>
<feature type="domain" description="BOD1/SHG1" evidence="1">
    <location>
        <begin position="3"/>
        <end position="87"/>
    </location>
</feature>
<dbReference type="OrthoDB" id="5579731at2759"/>
<protein>
    <recommendedName>
        <fullName evidence="1">BOD1/SHG1 domain-containing protein</fullName>
    </recommendedName>
</protein>
<dbReference type="InterPro" id="IPR055264">
    <property type="entry name" value="BOD1/SHG1_dom"/>
</dbReference>
<keyword evidence="3" id="KW-1185">Reference proteome</keyword>
<proteinExistence type="predicted"/>
<dbReference type="STRING" id="1051890.A0A3N4M3K9"/>
<feature type="non-terminal residue" evidence="2">
    <location>
        <position position="1"/>
    </location>
</feature>
<dbReference type="AlphaFoldDB" id="A0A3N4M3K9"/>
<evidence type="ECO:0000259" key="1">
    <source>
        <dbReference type="Pfam" id="PF05205"/>
    </source>
</evidence>
<evidence type="ECO:0000313" key="2">
    <source>
        <dbReference type="EMBL" id="RPB29753.1"/>
    </source>
</evidence>
<dbReference type="EMBL" id="ML121527">
    <property type="protein sequence ID" value="RPB29753.1"/>
    <property type="molecule type" value="Genomic_DNA"/>
</dbReference>
<evidence type="ECO:0000313" key="3">
    <source>
        <dbReference type="Proteomes" id="UP000267821"/>
    </source>
</evidence>
<sequence length="98" mass="11295">LPKTFKSRGYFDSLRKDLFTTYVNSEQKSTLITSLQSLAEAEIEKDPGLLDRNRAKAALLLDGVVEREKEVYKGVEGEIDDMLMYQRRRVEELVRGIL</sequence>
<reference evidence="2 3" key="1">
    <citation type="journal article" date="2018" name="Nat. Ecol. Evol.">
        <title>Pezizomycetes genomes reveal the molecular basis of ectomycorrhizal truffle lifestyle.</title>
        <authorList>
            <person name="Murat C."/>
            <person name="Payen T."/>
            <person name="Noel B."/>
            <person name="Kuo A."/>
            <person name="Morin E."/>
            <person name="Chen J."/>
            <person name="Kohler A."/>
            <person name="Krizsan K."/>
            <person name="Balestrini R."/>
            <person name="Da Silva C."/>
            <person name="Montanini B."/>
            <person name="Hainaut M."/>
            <person name="Levati E."/>
            <person name="Barry K.W."/>
            <person name="Belfiori B."/>
            <person name="Cichocki N."/>
            <person name="Clum A."/>
            <person name="Dockter R.B."/>
            <person name="Fauchery L."/>
            <person name="Guy J."/>
            <person name="Iotti M."/>
            <person name="Le Tacon F."/>
            <person name="Lindquist E.A."/>
            <person name="Lipzen A."/>
            <person name="Malagnac F."/>
            <person name="Mello A."/>
            <person name="Molinier V."/>
            <person name="Miyauchi S."/>
            <person name="Poulain J."/>
            <person name="Riccioni C."/>
            <person name="Rubini A."/>
            <person name="Sitrit Y."/>
            <person name="Splivallo R."/>
            <person name="Traeger S."/>
            <person name="Wang M."/>
            <person name="Zifcakova L."/>
            <person name="Wipf D."/>
            <person name="Zambonelli A."/>
            <person name="Paolocci F."/>
            <person name="Nowrousian M."/>
            <person name="Ottonello S."/>
            <person name="Baldrian P."/>
            <person name="Spatafora J.W."/>
            <person name="Henrissat B."/>
            <person name="Nagy L.G."/>
            <person name="Aury J.M."/>
            <person name="Wincker P."/>
            <person name="Grigoriev I.V."/>
            <person name="Bonfante P."/>
            <person name="Martin F.M."/>
        </authorList>
    </citation>
    <scope>NUCLEOTIDE SEQUENCE [LARGE SCALE GENOMIC DNA]</scope>
    <source>
        <strain evidence="2 3">ATCC MYA-4762</strain>
    </source>
</reference>
<dbReference type="InParanoid" id="A0A3N4M3K9"/>
<accession>A0A3N4M3K9</accession>
<name>A0A3N4M3K9_9PEZI</name>
<dbReference type="Pfam" id="PF05205">
    <property type="entry name" value="COMPASS-Shg1"/>
    <property type="match status" value="1"/>
</dbReference>
<organism evidence="2 3">
    <name type="scientific">Terfezia boudieri ATCC MYA-4762</name>
    <dbReference type="NCBI Taxonomy" id="1051890"/>
    <lineage>
        <taxon>Eukaryota</taxon>
        <taxon>Fungi</taxon>
        <taxon>Dikarya</taxon>
        <taxon>Ascomycota</taxon>
        <taxon>Pezizomycotina</taxon>
        <taxon>Pezizomycetes</taxon>
        <taxon>Pezizales</taxon>
        <taxon>Pezizaceae</taxon>
        <taxon>Terfezia</taxon>
    </lineage>
</organism>
<dbReference type="Proteomes" id="UP000267821">
    <property type="component" value="Unassembled WGS sequence"/>
</dbReference>
<gene>
    <name evidence="2" type="ORF">L211DRAFT_774867</name>
</gene>